<dbReference type="EMBL" id="JAOPKB010000008">
    <property type="protein sequence ID" value="MCU4973769.1"/>
    <property type="molecule type" value="Genomic_DNA"/>
</dbReference>
<dbReference type="PRINTS" id="PR01438">
    <property type="entry name" value="UNVRSLSTRESS"/>
</dbReference>
<dbReference type="Gene3D" id="3.40.50.620">
    <property type="entry name" value="HUPs"/>
    <property type="match status" value="1"/>
</dbReference>
<sequence>MFETILIPTDGSEYAESAAETGFELASHHDATVHVICVAETGPLSDIRLPGDSTNAKEAIHGQAERFVSRIAERAQAYDLEVTTVVREGPPETEILEYGEEIGADLIVMGTRGRGGIHRMAVGSVADHVIRFGDIQVLIAKHRSEEQ</sequence>
<protein>
    <submittedName>
        <fullName evidence="3">Universal stress protein</fullName>
    </submittedName>
</protein>
<dbReference type="PANTHER" id="PTHR46268:SF6">
    <property type="entry name" value="UNIVERSAL STRESS PROTEIN UP12"/>
    <property type="match status" value="1"/>
</dbReference>
<dbReference type="InterPro" id="IPR006016">
    <property type="entry name" value="UspA"/>
</dbReference>
<comment type="caution">
    <text evidence="3">The sequence shown here is derived from an EMBL/GenBank/DDBJ whole genome shotgun (WGS) entry which is preliminary data.</text>
</comment>
<accession>A0ABT2QFR8</accession>
<dbReference type="InterPro" id="IPR014729">
    <property type="entry name" value="Rossmann-like_a/b/a_fold"/>
</dbReference>
<dbReference type="PANTHER" id="PTHR46268">
    <property type="entry name" value="STRESS RESPONSE PROTEIN NHAX"/>
    <property type="match status" value="1"/>
</dbReference>
<dbReference type="Pfam" id="PF00582">
    <property type="entry name" value="Usp"/>
    <property type="match status" value="1"/>
</dbReference>
<dbReference type="SUPFAM" id="SSF52402">
    <property type="entry name" value="Adenine nucleotide alpha hydrolases-like"/>
    <property type="match status" value="1"/>
</dbReference>
<feature type="domain" description="UspA" evidence="2">
    <location>
        <begin position="1"/>
        <end position="141"/>
    </location>
</feature>
<name>A0ABT2QFR8_9EURY</name>
<keyword evidence="4" id="KW-1185">Reference proteome</keyword>
<proteinExistence type="inferred from homology"/>
<gene>
    <name evidence="3" type="ORF">OB955_13600</name>
</gene>
<evidence type="ECO:0000313" key="4">
    <source>
        <dbReference type="Proteomes" id="UP001320972"/>
    </source>
</evidence>
<evidence type="ECO:0000259" key="2">
    <source>
        <dbReference type="Pfam" id="PF00582"/>
    </source>
</evidence>
<dbReference type="InterPro" id="IPR006015">
    <property type="entry name" value="Universal_stress_UspA"/>
</dbReference>
<reference evidence="3 4" key="1">
    <citation type="submission" date="2022-09" db="EMBL/GenBank/DDBJ databases">
        <title>Enrichment on poylsaccharides allowed isolation of novel metabolic and taxonomic groups of Haloarchaea.</title>
        <authorList>
            <person name="Sorokin D.Y."/>
            <person name="Elcheninov A.G."/>
            <person name="Khizhniak T.V."/>
            <person name="Kolganova T.V."/>
            <person name="Kublanov I.V."/>
        </authorList>
    </citation>
    <scope>NUCLEOTIDE SEQUENCE [LARGE SCALE GENOMIC DNA]</scope>
    <source>
        <strain evidence="3 4">AArc-m2/3/4</strain>
    </source>
</reference>
<organism evidence="3 4">
    <name type="scientific">Natronoglomus mannanivorans</name>
    <dbReference type="NCBI Taxonomy" id="2979990"/>
    <lineage>
        <taxon>Archaea</taxon>
        <taxon>Methanobacteriati</taxon>
        <taxon>Methanobacteriota</taxon>
        <taxon>Stenosarchaea group</taxon>
        <taxon>Halobacteria</taxon>
        <taxon>Halobacteriales</taxon>
        <taxon>Natrialbaceae</taxon>
        <taxon>Natronoglomus</taxon>
    </lineage>
</organism>
<dbReference type="RefSeq" id="WP_338008121.1">
    <property type="nucleotide sequence ID" value="NZ_JAOPKB010000008.1"/>
</dbReference>
<evidence type="ECO:0000313" key="3">
    <source>
        <dbReference type="EMBL" id="MCU4973769.1"/>
    </source>
</evidence>
<comment type="similarity">
    <text evidence="1">Belongs to the universal stress protein A family.</text>
</comment>
<dbReference type="Proteomes" id="UP001320972">
    <property type="component" value="Unassembled WGS sequence"/>
</dbReference>
<evidence type="ECO:0000256" key="1">
    <source>
        <dbReference type="ARBA" id="ARBA00008791"/>
    </source>
</evidence>
<dbReference type="CDD" id="cd00293">
    <property type="entry name" value="USP-like"/>
    <property type="match status" value="1"/>
</dbReference>